<name>A0ABQ2P2P3_9BACI</name>
<sequence length="129" mass="14726">MNRPLGVTLISYFYIFGAAVLLFTAIFYDAGANSIGVAERFGLPNMPERLTRVIVALFSLVMIYGYFRTKKWGFWTMITYSAVFGAISSLLISNPFDQLYIGNMIFSMVVLAYTIYVKKAFFNEENLQY</sequence>
<evidence type="ECO:0000256" key="1">
    <source>
        <dbReference type="SAM" id="Phobius"/>
    </source>
</evidence>
<feature type="transmembrane region" description="Helical" evidence="1">
    <location>
        <begin position="99"/>
        <end position="117"/>
    </location>
</feature>
<keyword evidence="1" id="KW-1133">Transmembrane helix</keyword>
<comment type="caution">
    <text evidence="2">The sequence shown here is derived from an EMBL/GenBank/DDBJ whole genome shotgun (WGS) entry which is preliminary data.</text>
</comment>
<feature type="transmembrane region" description="Helical" evidence="1">
    <location>
        <begin position="12"/>
        <end position="30"/>
    </location>
</feature>
<feature type="transmembrane region" description="Helical" evidence="1">
    <location>
        <begin position="50"/>
        <end position="67"/>
    </location>
</feature>
<organism evidence="2 3">
    <name type="scientific">Oceanobacillus neutriphilus</name>
    <dbReference type="NCBI Taxonomy" id="531815"/>
    <lineage>
        <taxon>Bacteria</taxon>
        <taxon>Bacillati</taxon>
        <taxon>Bacillota</taxon>
        <taxon>Bacilli</taxon>
        <taxon>Bacillales</taxon>
        <taxon>Bacillaceae</taxon>
        <taxon>Oceanobacillus</taxon>
    </lineage>
</organism>
<gene>
    <name evidence="2" type="ORF">GCM10011346_49450</name>
</gene>
<keyword evidence="1" id="KW-0472">Membrane</keyword>
<keyword evidence="1" id="KW-0812">Transmembrane</keyword>
<evidence type="ECO:0000313" key="3">
    <source>
        <dbReference type="Proteomes" id="UP000641206"/>
    </source>
</evidence>
<dbReference type="EMBL" id="BMLW01000021">
    <property type="protein sequence ID" value="GGP16657.1"/>
    <property type="molecule type" value="Genomic_DNA"/>
</dbReference>
<dbReference type="Proteomes" id="UP000641206">
    <property type="component" value="Unassembled WGS sequence"/>
</dbReference>
<reference evidence="3" key="1">
    <citation type="journal article" date="2019" name="Int. J. Syst. Evol. Microbiol.">
        <title>The Global Catalogue of Microorganisms (GCM) 10K type strain sequencing project: providing services to taxonomists for standard genome sequencing and annotation.</title>
        <authorList>
            <consortium name="The Broad Institute Genomics Platform"/>
            <consortium name="The Broad Institute Genome Sequencing Center for Infectious Disease"/>
            <person name="Wu L."/>
            <person name="Ma J."/>
        </authorList>
    </citation>
    <scope>NUCLEOTIDE SEQUENCE [LARGE SCALE GENOMIC DNA]</scope>
    <source>
        <strain evidence="3">CGMCC 1.7693</strain>
    </source>
</reference>
<accession>A0ABQ2P2P3</accession>
<dbReference type="RefSeq" id="WP_188738206.1">
    <property type="nucleotide sequence ID" value="NZ_BMLW01000021.1"/>
</dbReference>
<proteinExistence type="predicted"/>
<feature type="transmembrane region" description="Helical" evidence="1">
    <location>
        <begin position="74"/>
        <end position="93"/>
    </location>
</feature>
<evidence type="ECO:0000313" key="2">
    <source>
        <dbReference type="EMBL" id="GGP16657.1"/>
    </source>
</evidence>
<protein>
    <submittedName>
        <fullName evidence="2">Uncharacterized protein</fullName>
    </submittedName>
</protein>
<keyword evidence="3" id="KW-1185">Reference proteome</keyword>